<reference evidence="1 2" key="1">
    <citation type="submission" date="2020-02" db="EMBL/GenBank/DDBJ databases">
        <title>Complete genome sequence of Pseudomonas multiresinivorans ORNL1.</title>
        <authorList>
            <person name="Podar M."/>
        </authorList>
    </citation>
    <scope>NUCLEOTIDE SEQUENCE [LARGE SCALE GENOMIC DNA]</scope>
    <source>
        <strain evidence="2">populi</strain>
    </source>
</reference>
<evidence type="ECO:0000313" key="2">
    <source>
        <dbReference type="Proteomes" id="UP000502549"/>
    </source>
</evidence>
<proteinExistence type="predicted"/>
<sequence length="267" mass="29951">MAGSPYWSDQSFQKHANRSANISIETLRVLFDITIKENHLNGKSLIQLSGRILGFLSSYQYLKMKIPTDSDWYPLQFKHRDWYSTAGHNVMIAHKTGTALQPEMTRSQFWMEIQLQRDVLQALSVSIEGGRFLEAKSLLNYLDQYIQVLVISGFLERAFDFAEEISETVSEAVKSQSPASSQLVDLERLSIIEGIATIPISIALALANHSESVNVTAFSESLKRINWGSKGSLYGVGLPSYLVSQGEWLFDRIAVEKLSEGRVISPT</sequence>
<protein>
    <submittedName>
        <fullName evidence="1">Uncharacterized protein</fullName>
    </submittedName>
</protein>
<gene>
    <name evidence="1" type="ORF">G4G71_16205</name>
</gene>
<dbReference type="KEGG" id="pmui:G4G71_16205"/>
<organism evidence="1 2">
    <name type="scientific">Pseudomonas multiresinivorans</name>
    <dbReference type="NCBI Taxonomy" id="95301"/>
    <lineage>
        <taxon>Bacteria</taxon>
        <taxon>Pseudomonadati</taxon>
        <taxon>Pseudomonadota</taxon>
        <taxon>Gammaproteobacteria</taxon>
        <taxon>Pseudomonadales</taxon>
        <taxon>Pseudomonadaceae</taxon>
        <taxon>Pseudomonas</taxon>
    </lineage>
</organism>
<accession>A0A7Z3BLY3</accession>
<name>A0A7Z3BLY3_9PSED</name>
<dbReference type="RefSeq" id="WP_169939089.1">
    <property type="nucleotide sequence ID" value="NZ_CP048833.1"/>
</dbReference>
<dbReference type="Proteomes" id="UP000502549">
    <property type="component" value="Chromosome"/>
</dbReference>
<dbReference type="EMBL" id="CP048833">
    <property type="protein sequence ID" value="QJP09351.1"/>
    <property type="molecule type" value="Genomic_DNA"/>
</dbReference>
<evidence type="ECO:0000313" key="1">
    <source>
        <dbReference type="EMBL" id="QJP09351.1"/>
    </source>
</evidence>
<keyword evidence="2" id="KW-1185">Reference proteome</keyword>
<dbReference type="AlphaFoldDB" id="A0A7Z3BLY3"/>